<dbReference type="InterPro" id="IPR008778">
    <property type="entry name" value="Pirin_C_dom"/>
</dbReference>
<dbReference type="SUPFAM" id="SSF51182">
    <property type="entry name" value="RmlC-like cupins"/>
    <property type="match status" value="1"/>
</dbReference>
<dbReference type="Proteomes" id="UP000005723">
    <property type="component" value="Unassembled WGS sequence"/>
</dbReference>
<dbReference type="Gene3D" id="2.60.120.10">
    <property type="entry name" value="Jelly Rolls"/>
    <property type="match status" value="2"/>
</dbReference>
<dbReference type="Pfam" id="PF05726">
    <property type="entry name" value="Pirin_C"/>
    <property type="match status" value="1"/>
</dbReference>
<comment type="similarity">
    <text evidence="1 3">Belongs to the pirin family.</text>
</comment>
<feature type="binding site" evidence="2">
    <location>
        <position position="98"/>
    </location>
    <ligand>
        <name>Fe cation</name>
        <dbReference type="ChEBI" id="CHEBI:24875"/>
    </ligand>
</feature>
<dbReference type="PANTHER" id="PTHR13903">
    <property type="entry name" value="PIRIN-RELATED"/>
    <property type="match status" value="1"/>
</dbReference>
<dbReference type="AlphaFoldDB" id="D4E553"/>
<feature type="domain" description="Pirin C-terminal" evidence="5">
    <location>
        <begin position="168"/>
        <end position="266"/>
    </location>
</feature>
<dbReference type="InterPro" id="IPR003829">
    <property type="entry name" value="Pirin_N_dom"/>
</dbReference>
<dbReference type="Pfam" id="PF02678">
    <property type="entry name" value="Pirin"/>
    <property type="match status" value="1"/>
</dbReference>
<organism evidence="6 7">
    <name type="scientific">Serratia odorifera DSM 4582</name>
    <dbReference type="NCBI Taxonomy" id="667129"/>
    <lineage>
        <taxon>Bacteria</taxon>
        <taxon>Pseudomonadati</taxon>
        <taxon>Pseudomonadota</taxon>
        <taxon>Gammaproteobacteria</taxon>
        <taxon>Enterobacterales</taxon>
        <taxon>Yersiniaceae</taxon>
        <taxon>Serratia</taxon>
    </lineage>
</organism>
<protein>
    <submittedName>
        <fullName evidence="6">Pirin family protein</fullName>
    </submittedName>
</protein>
<dbReference type="PANTHER" id="PTHR13903:SF8">
    <property type="entry name" value="PIRIN"/>
    <property type="match status" value="1"/>
</dbReference>
<dbReference type="STRING" id="667129.HMPREF0758_3303"/>
<dbReference type="InterPro" id="IPR011051">
    <property type="entry name" value="RmlC_Cupin_sf"/>
</dbReference>
<dbReference type="CDD" id="cd02247">
    <property type="entry name" value="cupin_pirin_C"/>
    <property type="match status" value="1"/>
</dbReference>
<proteinExistence type="inferred from homology"/>
<feature type="binding site" evidence="2">
    <location>
        <position position="54"/>
    </location>
    <ligand>
        <name>Fe cation</name>
        <dbReference type="ChEBI" id="CHEBI:24875"/>
    </ligand>
</feature>
<comment type="cofactor">
    <cofactor evidence="2">
        <name>Fe cation</name>
        <dbReference type="ChEBI" id="CHEBI:24875"/>
    </cofactor>
    <text evidence="2">Binds 1 Fe cation per subunit.</text>
</comment>
<feature type="domain" description="Pirin N-terminal" evidence="4">
    <location>
        <begin position="16"/>
        <end position="116"/>
    </location>
</feature>
<dbReference type="GO" id="GO:0046872">
    <property type="term" value="F:metal ion binding"/>
    <property type="evidence" value="ECO:0007669"/>
    <property type="project" value="UniProtKB-KW"/>
</dbReference>
<evidence type="ECO:0000256" key="1">
    <source>
        <dbReference type="ARBA" id="ARBA00008416"/>
    </source>
</evidence>
<dbReference type="CDD" id="cd02909">
    <property type="entry name" value="cupin_pirin_N"/>
    <property type="match status" value="1"/>
</dbReference>
<name>D4E553_SEROD</name>
<dbReference type="HOGENOM" id="CLU_045717_1_0_6"/>
<keyword evidence="2" id="KW-0408">Iron</keyword>
<evidence type="ECO:0000313" key="7">
    <source>
        <dbReference type="Proteomes" id="UP000005723"/>
    </source>
</evidence>
<keyword evidence="7" id="KW-1185">Reference proteome</keyword>
<dbReference type="PIRSF" id="PIRSF006232">
    <property type="entry name" value="Pirin"/>
    <property type="match status" value="1"/>
</dbReference>
<comment type="caution">
    <text evidence="6">The sequence shown here is derived from an EMBL/GenBank/DDBJ whole genome shotgun (WGS) entry which is preliminary data.</text>
</comment>
<dbReference type="InterPro" id="IPR012093">
    <property type="entry name" value="Pirin"/>
</dbReference>
<feature type="binding site" evidence="2">
    <location>
        <position position="56"/>
    </location>
    <ligand>
        <name>Fe cation</name>
        <dbReference type="ChEBI" id="CHEBI:24875"/>
    </ligand>
</feature>
<evidence type="ECO:0000313" key="6">
    <source>
        <dbReference type="EMBL" id="EFE94869.1"/>
    </source>
</evidence>
<sequence length="290" mass="32269">MQRIAVRHADVGGIAIQRALPTRERRTVGAWCFLDHAGPAVFNGSSEGMDVGPHPHIGLQTFTWMIEGEVLHRDSLGSEQIIRPGQVNLMTAGHGIAHTEQTTGHPRQLHAAQLWIALPAEHAQMAPRFDHYPDLPRWKKGAVTQTLLIGQFEQYRSPVFTVSPLIALDLQWDADGHLELPLRSDFEIGLLPLIGAFEVNDEKISSGEFAYLGMNLNKLRLTAEKGSKALLIGGEPIKQPITIWWNFVAHSKQEIAAAQRDWQQGNARFPQVKGYAGPRMTAPDLPWRVD</sequence>
<evidence type="ECO:0000259" key="5">
    <source>
        <dbReference type="Pfam" id="PF05726"/>
    </source>
</evidence>
<evidence type="ECO:0000256" key="2">
    <source>
        <dbReference type="PIRSR" id="PIRSR006232-1"/>
    </source>
</evidence>
<accession>D4E553</accession>
<gene>
    <name evidence="6" type="ORF">HMPREF0758_3303</name>
</gene>
<dbReference type="EMBL" id="ADBY01000050">
    <property type="protein sequence ID" value="EFE94869.1"/>
    <property type="molecule type" value="Genomic_DNA"/>
</dbReference>
<dbReference type="InterPro" id="IPR014710">
    <property type="entry name" value="RmlC-like_jellyroll"/>
</dbReference>
<evidence type="ECO:0000256" key="3">
    <source>
        <dbReference type="RuleBase" id="RU003457"/>
    </source>
</evidence>
<feature type="binding site" evidence="2">
    <location>
        <position position="100"/>
    </location>
    <ligand>
        <name>Fe cation</name>
        <dbReference type="ChEBI" id="CHEBI:24875"/>
    </ligand>
</feature>
<reference evidence="6 7" key="1">
    <citation type="submission" date="2010-01" db="EMBL/GenBank/DDBJ databases">
        <authorList>
            <person name="Muzny D."/>
            <person name="Qin X."/>
            <person name="Deng J."/>
            <person name="Jiang H."/>
            <person name="Liu Y."/>
            <person name="Qu J."/>
            <person name="Song X.-Z."/>
            <person name="Zhang L."/>
            <person name="Thornton R."/>
            <person name="Coyle M."/>
            <person name="Francisco L."/>
            <person name="Jackson L."/>
            <person name="Javaid M."/>
            <person name="Korchina V."/>
            <person name="Kovar C."/>
            <person name="Mata R."/>
            <person name="Mathew T."/>
            <person name="Ngo R."/>
            <person name="Nguyen L."/>
            <person name="Nguyen N."/>
            <person name="Okwuonu G."/>
            <person name="Ongeri F."/>
            <person name="Pham C."/>
            <person name="Simmons D."/>
            <person name="Wilczek-Boney K."/>
            <person name="Hale W."/>
            <person name="Jakkamsetti A."/>
            <person name="Pham P."/>
            <person name="Ruth R."/>
            <person name="San Lucas F."/>
            <person name="Warren J."/>
            <person name="Zhang J."/>
            <person name="Zhao Z."/>
            <person name="Zhou C."/>
            <person name="Zhu D."/>
            <person name="Lee S."/>
            <person name="Bess C."/>
            <person name="Blankenburg K."/>
            <person name="Forbes L."/>
            <person name="Fu Q."/>
            <person name="Gubbala S."/>
            <person name="Hirani K."/>
            <person name="Jayaseelan J.C."/>
            <person name="Lara F."/>
            <person name="Munidasa M."/>
            <person name="Palculict T."/>
            <person name="Patil S."/>
            <person name="Pu L.-L."/>
            <person name="Saada N."/>
            <person name="Tang L."/>
            <person name="Weissenberger G."/>
            <person name="Zhu Y."/>
            <person name="Hemphill L."/>
            <person name="Shang Y."/>
            <person name="Youmans B."/>
            <person name="Ayvaz T."/>
            <person name="Ross M."/>
            <person name="Santibanez J."/>
            <person name="Aqrawi P."/>
            <person name="Gross S."/>
            <person name="Joshi V."/>
            <person name="Fowler G."/>
            <person name="Nazareth L."/>
            <person name="Reid J."/>
            <person name="Worley K."/>
            <person name="Petrosino J."/>
            <person name="Highlander S."/>
            <person name="Gibbs R."/>
        </authorList>
    </citation>
    <scope>NUCLEOTIDE SEQUENCE [LARGE SCALE GENOMIC DNA]</scope>
    <source>
        <strain evidence="6 7">DSM 4582</strain>
    </source>
</reference>
<keyword evidence="2" id="KW-0479">Metal-binding</keyword>
<evidence type="ECO:0000259" key="4">
    <source>
        <dbReference type="Pfam" id="PF02678"/>
    </source>
</evidence>